<protein>
    <submittedName>
        <fullName evidence="2">Uncharacterized protein</fullName>
    </submittedName>
</protein>
<evidence type="ECO:0000313" key="2">
    <source>
        <dbReference type="EMBL" id="QHT06323.1"/>
    </source>
</evidence>
<name>A0A6C0CPV6_9ZZZZ</name>
<accession>A0A6C0CPV6</accession>
<proteinExistence type="predicted"/>
<keyword evidence="1" id="KW-0812">Transmembrane</keyword>
<keyword evidence="1" id="KW-1133">Transmembrane helix</keyword>
<keyword evidence="1" id="KW-0472">Membrane</keyword>
<reference evidence="2" key="1">
    <citation type="journal article" date="2020" name="Nature">
        <title>Giant virus diversity and host interactions through global metagenomics.</title>
        <authorList>
            <person name="Schulz F."/>
            <person name="Roux S."/>
            <person name="Paez-Espino D."/>
            <person name="Jungbluth S."/>
            <person name="Walsh D.A."/>
            <person name="Denef V.J."/>
            <person name="McMahon K.D."/>
            <person name="Konstantinidis K.T."/>
            <person name="Eloe-Fadrosh E.A."/>
            <person name="Kyrpides N.C."/>
            <person name="Woyke T."/>
        </authorList>
    </citation>
    <scope>NUCLEOTIDE SEQUENCE</scope>
    <source>
        <strain evidence="2">GVMAG-M-3300021425-30</strain>
    </source>
</reference>
<sequence>MVAPYSPSQEDFDELFDNLPPFNINCERLKNTCFAIVQTALIGAFFYVITKMSITRTMICN</sequence>
<organism evidence="2">
    <name type="scientific">viral metagenome</name>
    <dbReference type="NCBI Taxonomy" id="1070528"/>
    <lineage>
        <taxon>unclassified sequences</taxon>
        <taxon>metagenomes</taxon>
        <taxon>organismal metagenomes</taxon>
    </lineage>
</organism>
<feature type="transmembrane region" description="Helical" evidence="1">
    <location>
        <begin position="29"/>
        <end position="49"/>
    </location>
</feature>
<dbReference type="AlphaFoldDB" id="A0A6C0CPV6"/>
<dbReference type="EMBL" id="MN739467">
    <property type="protein sequence ID" value="QHT06323.1"/>
    <property type="molecule type" value="Genomic_DNA"/>
</dbReference>
<evidence type="ECO:0000256" key="1">
    <source>
        <dbReference type="SAM" id="Phobius"/>
    </source>
</evidence>